<sequence length="125" mass="14376">MSRLNAVFLITSGCLSHSGRSAETNQSSQPSSRPFLWIFIVIDPLCHFLTPSSVVEPKWQTRIRYRRILQIPGRFANQTPPIIFQKRSSASDLRVTFGHSQDKVSEDKRPLRECKNNFICNTARR</sequence>
<name>A0AAV3YBD8_9GAST</name>
<evidence type="ECO:0000313" key="1">
    <source>
        <dbReference type="EMBL" id="GFN79403.1"/>
    </source>
</evidence>
<proteinExistence type="predicted"/>
<dbReference type="EMBL" id="BLXT01000663">
    <property type="protein sequence ID" value="GFN79403.1"/>
    <property type="molecule type" value="Genomic_DNA"/>
</dbReference>
<reference evidence="1 2" key="1">
    <citation type="journal article" date="2021" name="Elife">
        <title>Chloroplast acquisition without the gene transfer in kleptoplastic sea slugs, Plakobranchus ocellatus.</title>
        <authorList>
            <person name="Maeda T."/>
            <person name="Takahashi S."/>
            <person name="Yoshida T."/>
            <person name="Shimamura S."/>
            <person name="Takaki Y."/>
            <person name="Nagai Y."/>
            <person name="Toyoda A."/>
            <person name="Suzuki Y."/>
            <person name="Arimoto A."/>
            <person name="Ishii H."/>
            <person name="Satoh N."/>
            <person name="Nishiyama T."/>
            <person name="Hasebe M."/>
            <person name="Maruyama T."/>
            <person name="Minagawa J."/>
            <person name="Obokata J."/>
            <person name="Shigenobu S."/>
        </authorList>
    </citation>
    <scope>NUCLEOTIDE SEQUENCE [LARGE SCALE GENOMIC DNA]</scope>
</reference>
<keyword evidence="2" id="KW-1185">Reference proteome</keyword>
<dbReference type="AlphaFoldDB" id="A0AAV3YBD8"/>
<evidence type="ECO:0000313" key="2">
    <source>
        <dbReference type="Proteomes" id="UP000735302"/>
    </source>
</evidence>
<protein>
    <recommendedName>
        <fullName evidence="3">Secreted protein</fullName>
    </recommendedName>
</protein>
<comment type="caution">
    <text evidence="1">The sequence shown here is derived from an EMBL/GenBank/DDBJ whole genome shotgun (WGS) entry which is preliminary data.</text>
</comment>
<evidence type="ECO:0008006" key="3">
    <source>
        <dbReference type="Google" id="ProtNLM"/>
    </source>
</evidence>
<gene>
    <name evidence="1" type="ORF">PoB_000590900</name>
</gene>
<accession>A0AAV3YBD8</accession>
<dbReference type="Proteomes" id="UP000735302">
    <property type="component" value="Unassembled WGS sequence"/>
</dbReference>
<organism evidence="1 2">
    <name type="scientific">Plakobranchus ocellatus</name>
    <dbReference type="NCBI Taxonomy" id="259542"/>
    <lineage>
        <taxon>Eukaryota</taxon>
        <taxon>Metazoa</taxon>
        <taxon>Spiralia</taxon>
        <taxon>Lophotrochozoa</taxon>
        <taxon>Mollusca</taxon>
        <taxon>Gastropoda</taxon>
        <taxon>Heterobranchia</taxon>
        <taxon>Euthyneura</taxon>
        <taxon>Panpulmonata</taxon>
        <taxon>Sacoglossa</taxon>
        <taxon>Placobranchoidea</taxon>
        <taxon>Plakobranchidae</taxon>
        <taxon>Plakobranchus</taxon>
    </lineage>
</organism>